<dbReference type="Gene3D" id="1.10.10.10">
    <property type="entry name" value="Winged helix-like DNA-binding domain superfamily/Winged helix DNA-binding domain"/>
    <property type="match status" value="1"/>
</dbReference>
<dbReference type="PROSITE" id="PS51078">
    <property type="entry name" value="ICLR_ED"/>
    <property type="match status" value="1"/>
</dbReference>
<dbReference type="PANTHER" id="PTHR30136:SF39">
    <property type="entry name" value="TRANSCRIPTIONAL REGULATORY PROTEIN"/>
    <property type="match status" value="1"/>
</dbReference>
<feature type="domain" description="HTH iclR-type" evidence="4">
    <location>
        <begin position="9"/>
        <end position="71"/>
    </location>
</feature>
<evidence type="ECO:0000256" key="1">
    <source>
        <dbReference type="ARBA" id="ARBA00023015"/>
    </source>
</evidence>
<dbReference type="InterPro" id="IPR029016">
    <property type="entry name" value="GAF-like_dom_sf"/>
</dbReference>
<dbReference type="PANTHER" id="PTHR30136">
    <property type="entry name" value="HELIX-TURN-HELIX TRANSCRIPTIONAL REGULATOR, ICLR FAMILY"/>
    <property type="match status" value="1"/>
</dbReference>
<dbReference type="InterPro" id="IPR005471">
    <property type="entry name" value="Tscrpt_reg_IclR_N"/>
</dbReference>
<evidence type="ECO:0000313" key="7">
    <source>
        <dbReference type="Proteomes" id="UP001522868"/>
    </source>
</evidence>
<evidence type="ECO:0000256" key="3">
    <source>
        <dbReference type="ARBA" id="ARBA00023163"/>
    </source>
</evidence>
<evidence type="ECO:0000313" key="6">
    <source>
        <dbReference type="EMBL" id="MCK8681435.1"/>
    </source>
</evidence>
<dbReference type="SUPFAM" id="SSF46785">
    <property type="entry name" value="Winged helix' DNA-binding domain"/>
    <property type="match status" value="1"/>
</dbReference>
<comment type="caution">
    <text evidence="6">The sequence shown here is derived from an EMBL/GenBank/DDBJ whole genome shotgun (WGS) entry which is preliminary data.</text>
</comment>
<dbReference type="InterPro" id="IPR050707">
    <property type="entry name" value="HTH_MetabolicPath_Reg"/>
</dbReference>
<name>A0ABT0IJI3_9ACTN</name>
<keyword evidence="3" id="KW-0804">Transcription</keyword>
<dbReference type="InterPro" id="IPR014757">
    <property type="entry name" value="Tscrpt_reg_IclR_C"/>
</dbReference>
<evidence type="ECO:0000256" key="2">
    <source>
        <dbReference type="ARBA" id="ARBA00023125"/>
    </source>
</evidence>
<keyword evidence="7" id="KW-1185">Reference proteome</keyword>
<dbReference type="Proteomes" id="UP001522868">
    <property type="component" value="Unassembled WGS sequence"/>
</dbReference>
<dbReference type="Pfam" id="PF01614">
    <property type="entry name" value="IclR_C"/>
    <property type="match status" value="1"/>
</dbReference>
<dbReference type="PROSITE" id="PS51077">
    <property type="entry name" value="HTH_ICLR"/>
    <property type="match status" value="1"/>
</dbReference>
<dbReference type="Gene3D" id="3.30.450.40">
    <property type="match status" value="1"/>
</dbReference>
<dbReference type="SUPFAM" id="SSF55781">
    <property type="entry name" value="GAF domain-like"/>
    <property type="match status" value="1"/>
</dbReference>
<proteinExistence type="predicted"/>
<dbReference type="InterPro" id="IPR036390">
    <property type="entry name" value="WH_DNA-bd_sf"/>
</dbReference>
<reference evidence="6 7" key="1">
    <citation type="submission" date="2022-04" db="EMBL/GenBank/DDBJ databases">
        <title>Streptomyces sp. nov. LCR6-01 isolated from Lichen of Dirinaria sp.</title>
        <authorList>
            <person name="Kanchanasin P."/>
            <person name="Tanasupawat S."/>
            <person name="Phongsopitanun W."/>
        </authorList>
    </citation>
    <scope>NUCLEOTIDE SEQUENCE [LARGE SCALE GENOMIC DNA]</scope>
    <source>
        <strain evidence="6 7">LCR6-01</strain>
    </source>
</reference>
<dbReference type="EMBL" id="JALPTH010000042">
    <property type="protein sequence ID" value="MCK8681435.1"/>
    <property type="molecule type" value="Genomic_DNA"/>
</dbReference>
<gene>
    <name evidence="6" type="ORF">M1O15_29385</name>
</gene>
<evidence type="ECO:0000259" key="4">
    <source>
        <dbReference type="PROSITE" id="PS51077"/>
    </source>
</evidence>
<dbReference type="Pfam" id="PF09339">
    <property type="entry name" value="HTH_IclR"/>
    <property type="match status" value="1"/>
</dbReference>
<dbReference type="RefSeq" id="WP_248637261.1">
    <property type="nucleotide sequence ID" value="NZ_JALPTH010000042.1"/>
</dbReference>
<keyword evidence="1" id="KW-0805">Transcription regulation</keyword>
<organism evidence="6 7">
    <name type="scientific">Streptomyces lichenis</name>
    <dbReference type="NCBI Taxonomy" id="2306967"/>
    <lineage>
        <taxon>Bacteria</taxon>
        <taxon>Bacillati</taxon>
        <taxon>Actinomycetota</taxon>
        <taxon>Actinomycetes</taxon>
        <taxon>Kitasatosporales</taxon>
        <taxon>Streptomycetaceae</taxon>
        <taxon>Streptomyces</taxon>
    </lineage>
</organism>
<protein>
    <submittedName>
        <fullName evidence="6">IclR family transcriptional regulator</fullName>
    </submittedName>
</protein>
<dbReference type="SMART" id="SM00346">
    <property type="entry name" value="HTH_ICLR"/>
    <property type="match status" value="1"/>
</dbReference>
<sequence length="260" mass="27973">MEPAQEGRPQVVGKVAAVLTALAREGAAGRRLLDLADETGLARPTVHRILRELAAAGFVEQRPGRRYGLGPALYLLGLGAPSPIRDHDAVRQVAQELAGRTGDTVYVAIRRLDGVHYLTRADGGYPIRAEIVEVGETVPLGVTYAGIALLAWHEPERVEAQVRANAALRRLMRFPVAGPEETLTSVRRQITQVREYGYCFDKDTVMPGVSGMAAPVPSAASDPYLAITLSGVNDRLPAARIRDLAPQLLEAAGELARYIA</sequence>
<accession>A0ABT0IJI3</accession>
<feature type="domain" description="IclR-ED" evidence="5">
    <location>
        <begin position="72"/>
        <end position="260"/>
    </location>
</feature>
<keyword evidence="2" id="KW-0238">DNA-binding</keyword>
<evidence type="ECO:0000259" key="5">
    <source>
        <dbReference type="PROSITE" id="PS51078"/>
    </source>
</evidence>
<dbReference type="InterPro" id="IPR036388">
    <property type="entry name" value="WH-like_DNA-bd_sf"/>
</dbReference>